<dbReference type="AlphaFoldDB" id="A0A3P9QEF9"/>
<protein>
    <submittedName>
        <fullName evidence="1">Uncharacterized protein</fullName>
    </submittedName>
</protein>
<keyword evidence="2" id="KW-1185">Reference proteome</keyword>
<reference evidence="2" key="1">
    <citation type="submission" date="2013-11" db="EMBL/GenBank/DDBJ databases">
        <title>The genomic landscape of the Guanapo guppy.</title>
        <authorList>
            <person name="Kuenstner A."/>
            <person name="Dreyer C."/>
        </authorList>
    </citation>
    <scope>NUCLEOTIDE SEQUENCE</scope>
    <source>
        <strain evidence="2">Guanapo</strain>
    </source>
</reference>
<dbReference type="Ensembl" id="ENSPRET00000032911.1">
    <property type="protein sequence ID" value="ENSPREP00000032542.1"/>
    <property type="gene ID" value="ENSPREG00000022061.1"/>
</dbReference>
<proteinExistence type="predicted"/>
<sequence length="80" mass="9313">MAGLRQQSQPDLGDGDGVRAWLLPEREDELESVWRSLSLSPMNRSLLLLARYLFTLKVNLSASFSREREYSFSISPRRRR</sequence>
<reference evidence="1" key="3">
    <citation type="submission" date="2025-09" db="UniProtKB">
        <authorList>
            <consortium name="Ensembl"/>
        </authorList>
    </citation>
    <scope>IDENTIFICATION</scope>
    <source>
        <strain evidence="1">Guanapo</strain>
    </source>
</reference>
<dbReference type="Proteomes" id="UP000242638">
    <property type="component" value="Unassembled WGS sequence"/>
</dbReference>
<evidence type="ECO:0000313" key="2">
    <source>
        <dbReference type="Proteomes" id="UP000242638"/>
    </source>
</evidence>
<name>A0A3P9QEF9_POERE</name>
<evidence type="ECO:0000313" key="1">
    <source>
        <dbReference type="Ensembl" id="ENSPREP00000032542.1"/>
    </source>
</evidence>
<reference evidence="1" key="2">
    <citation type="submission" date="2025-08" db="UniProtKB">
        <authorList>
            <consortium name="Ensembl"/>
        </authorList>
    </citation>
    <scope>IDENTIFICATION</scope>
    <source>
        <strain evidence="1">Guanapo</strain>
    </source>
</reference>
<accession>A0A3P9QEF9</accession>
<organism evidence="1 2">
    <name type="scientific">Poecilia reticulata</name>
    <name type="common">Guppy</name>
    <name type="synonym">Acanthophacelus reticulatus</name>
    <dbReference type="NCBI Taxonomy" id="8081"/>
    <lineage>
        <taxon>Eukaryota</taxon>
        <taxon>Metazoa</taxon>
        <taxon>Chordata</taxon>
        <taxon>Craniata</taxon>
        <taxon>Vertebrata</taxon>
        <taxon>Euteleostomi</taxon>
        <taxon>Actinopterygii</taxon>
        <taxon>Neopterygii</taxon>
        <taxon>Teleostei</taxon>
        <taxon>Neoteleostei</taxon>
        <taxon>Acanthomorphata</taxon>
        <taxon>Ovalentaria</taxon>
        <taxon>Atherinomorphae</taxon>
        <taxon>Cyprinodontiformes</taxon>
        <taxon>Poeciliidae</taxon>
        <taxon>Poeciliinae</taxon>
        <taxon>Poecilia</taxon>
    </lineage>
</organism>